<dbReference type="RefSeq" id="WP_275711519.1">
    <property type="nucleotide sequence ID" value="NZ_JAKLTN010000002.1"/>
</dbReference>
<name>A0ABS9K4T6_9RHOO</name>
<organism evidence="2 3">
    <name type="scientific">Dechloromonas hankyongensis</name>
    <dbReference type="NCBI Taxonomy" id="2908002"/>
    <lineage>
        <taxon>Bacteria</taxon>
        <taxon>Pseudomonadati</taxon>
        <taxon>Pseudomonadota</taxon>
        <taxon>Betaproteobacteria</taxon>
        <taxon>Rhodocyclales</taxon>
        <taxon>Azonexaceae</taxon>
        <taxon>Dechloromonas</taxon>
    </lineage>
</organism>
<evidence type="ECO:0000313" key="3">
    <source>
        <dbReference type="Proteomes" id="UP001165384"/>
    </source>
</evidence>
<evidence type="ECO:0000313" key="2">
    <source>
        <dbReference type="EMBL" id="MCG2578189.1"/>
    </source>
</evidence>
<dbReference type="EMBL" id="JAKLTN010000002">
    <property type="protein sequence ID" value="MCG2578189.1"/>
    <property type="molecule type" value="Genomic_DNA"/>
</dbReference>
<evidence type="ECO:0000256" key="1">
    <source>
        <dbReference type="SAM" id="SignalP"/>
    </source>
</evidence>
<evidence type="ECO:0008006" key="4">
    <source>
        <dbReference type="Google" id="ProtNLM"/>
    </source>
</evidence>
<gene>
    <name evidence="2" type="ORF">LZ012_14430</name>
</gene>
<accession>A0ABS9K4T6</accession>
<keyword evidence="1" id="KW-0732">Signal</keyword>
<dbReference type="PROSITE" id="PS51257">
    <property type="entry name" value="PROKAR_LIPOPROTEIN"/>
    <property type="match status" value="1"/>
</dbReference>
<dbReference type="Proteomes" id="UP001165384">
    <property type="component" value="Unassembled WGS sequence"/>
</dbReference>
<feature type="chain" id="PRO_5045877223" description="Vir-repressed protein" evidence="1">
    <location>
        <begin position="26"/>
        <end position="49"/>
    </location>
</feature>
<protein>
    <recommendedName>
        <fullName evidence="4">Vir-repressed protein</fullName>
    </recommendedName>
</protein>
<proteinExistence type="predicted"/>
<reference evidence="2" key="1">
    <citation type="submission" date="2022-01" db="EMBL/GenBank/DDBJ databases">
        <authorList>
            <person name="Jo J.-H."/>
            <person name="Im W.-T."/>
        </authorList>
    </citation>
    <scope>NUCLEOTIDE SEQUENCE</scope>
    <source>
        <strain evidence="2">XY25</strain>
    </source>
</reference>
<sequence length="49" mass="4938">MKNLLLMMIATLLLASCAIYTPGGAVVVDPDGPGRGGHCPPGQAKKGNC</sequence>
<feature type="signal peptide" evidence="1">
    <location>
        <begin position="1"/>
        <end position="25"/>
    </location>
</feature>
<keyword evidence="3" id="KW-1185">Reference proteome</keyword>
<comment type="caution">
    <text evidence="2">The sequence shown here is derived from an EMBL/GenBank/DDBJ whole genome shotgun (WGS) entry which is preliminary data.</text>
</comment>